<feature type="transmembrane region" description="Helical" evidence="2">
    <location>
        <begin position="292"/>
        <end position="321"/>
    </location>
</feature>
<dbReference type="PANTHER" id="PTHR35038">
    <property type="entry name" value="DISSIMILATORY SULFITE REDUCTASE SIRA"/>
    <property type="match status" value="1"/>
</dbReference>
<dbReference type="Gene3D" id="3.90.10.10">
    <property type="entry name" value="Cytochrome C3"/>
    <property type="match status" value="1"/>
</dbReference>
<evidence type="ECO:0000313" key="4">
    <source>
        <dbReference type="Proteomes" id="UP000722750"/>
    </source>
</evidence>
<comment type="caution">
    <text evidence="3">The sequence shown here is derived from an EMBL/GenBank/DDBJ whole genome shotgun (WGS) entry which is preliminary data.</text>
</comment>
<evidence type="ECO:0008006" key="5">
    <source>
        <dbReference type="Google" id="ProtNLM"/>
    </source>
</evidence>
<proteinExistence type="predicted"/>
<dbReference type="PANTHER" id="PTHR35038:SF10">
    <property type="entry name" value="HIGH-MOLECULAR-WEIGHT CYTOCHROME C"/>
    <property type="match status" value="1"/>
</dbReference>
<keyword evidence="2" id="KW-1133">Transmembrane helix</keyword>
<reference evidence="3" key="1">
    <citation type="journal article" date="2021" name="ISME J.">
        <title>Fine-scale metabolic discontinuity in a stratified prokaryote microbiome of a Red Sea deep halocline.</title>
        <authorList>
            <person name="Michoud G."/>
            <person name="Ngugi D.K."/>
            <person name="Barozzi A."/>
            <person name="Merlino G."/>
            <person name="Calleja M.L."/>
            <person name="Delgado-Huertas A."/>
            <person name="Moran X.A.G."/>
            <person name="Daffonchio D."/>
        </authorList>
    </citation>
    <scope>NUCLEOTIDE SEQUENCE</scope>
    <source>
        <strain evidence="3">SuakinDeep_MAG55_1</strain>
    </source>
</reference>
<evidence type="ECO:0000256" key="1">
    <source>
        <dbReference type="ARBA" id="ARBA00022729"/>
    </source>
</evidence>
<sequence>MVSLLKTTIKIYRDSKVCRFVFISSLFSCLLFFTSTFSSENIFAQENSDCLECHTDPAEVEDKVRIDPVTGEVELVSMLVDEDAYHASAHGGEDFYCIDCHADLEESEGEHYPNLQPVDCITFCHDDPAETFLEGSHANLMREKGVELPTCKHCHAGEKSKRDTPRADDLYHRMDTIGKCGGCHTEYYDSYRNNLHGQVTAMGHVDTDIATCVDCHGQHTILNSSDPESTLGPENAKETCGKCHPGASDSFIKHVAHPQYKNLGYYKSAVGALLNIRKDPGQLGSIIKSPQIILTILFIMYVGILVITFAQFGTHMLLSWLGTLLDERKGKESEHDK</sequence>
<evidence type="ECO:0000313" key="3">
    <source>
        <dbReference type="EMBL" id="MBS1258726.1"/>
    </source>
</evidence>
<name>A0A941W4F9_9BACT</name>
<evidence type="ECO:0000256" key="2">
    <source>
        <dbReference type="SAM" id="Phobius"/>
    </source>
</evidence>
<accession>A0A941W4F9</accession>
<gene>
    <name evidence="3" type="ORF">MAG551_01788</name>
</gene>
<dbReference type="SUPFAM" id="SSF48695">
    <property type="entry name" value="Multiheme cytochromes"/>
    <property type="match status" value="1"/>
</dbReference>
<dbReference type="InterPro" id="IPR036280">
    <property type="entry name" value="Multihaem_cyt_sf"/>
</dbReference>
<keyword evidence="2" id="KW-0472">Membrane</keyword>
<organism evidence="3 4">
    <name type="scientific">Candidatus Scalindua arabica</name>
    <dbReference type="NCBI Taxonomy" id="1127984"/>
    <lineage>
        <taxon>Bacteria</taxon>
        <taxon>Pseudomonadati</taxon>
        <taxon>Planctomycetota</taxon>
        <taxon>Candidatus Brocadiia</taxon>
        <taxon>Candidatus Brocadiales</taxon>
        <taxon>Candidatus Scalinduaceae</taxon>
        <taxon>Candidatus Scalindua</taxon>
    </lineage>
</organism>
<dbReference type="EMBL" id="JAANXD010000074">
    <property type="protein sequence ID" value="MBS1258726.1"/>
    <property type="molecule type" value="Genomic_DNA"/>
</dbReference>
<keyword evidence="1" id="KW-0732">Signal</keyword>
<dbReference type="Proteomes" id="UP000722750">
    <property type="component" value="Unassembled WGS sequence"/>
</dbReference>
<keyword evidence="2" id="KW-0812">Transmembrane</keyword>
<protein>
    <recommendedName>
        <fullName evidence="5">Doubled CXXCH motif domain-containing protein</fullName>
    </recommendedName>
</protein>
<dbReference type="InterPro" id="IPR051829">
    <property type="entry name" value="Multiheme_Cytochr_ET"/>
</dbReference>
<dbReference type="AlphaFoldDB" id="A0A941W4F9"/>